<reference evidence="1" key="1">
    <citation type="journal article" date="2013" name="J. Plant Res.">
        <title>Effect of fungi and light on seed germination of three Opuntia species from semiarid lands of central Mexico.</title>
        <authorList>
            <person name="Delgado-Sanchez P."/>
            <person name="Jimenez-Bremont J.F."/>
            <person name="Guerrero-Gonzalez Mde L."/>
            <person name="Flores J."/>
        </authorList>
    </citation>
    <scope>NUCLEOTIDE SEQUENCE</scope>
    <source>
        <tissue evidence="1">Cladode</tissue>
    </source>
</reference>
<protein>
    <submittedName>
        <fullName evidence="1">Uncharacterized protein</fullName>
    </submittedName>
</protein>
<sequence>MSNMRDCSTNKPSCQESICFLSQIKAIPDDICIRIGANRNSSMPTHFPWIKIVPPSDPTTRRLHIKGGIESKTRSILQKPSERIVVVTIENGDILVLLAQLLNTPP</sequence>
<dbReference type="EMBL" id="GISG01215600">
    <property type="protein sequence ID" value="MBA4662347.1"/>
    <property type="molecule type" value="Transcribed_RNA"/>
</dbReference>
<accession>A0A7C9EB95</accession>
<dbReference type="AlphaFoldDB" id="A0A7C9EB95"/>
<organism evidence="1">
    <name type="scientific">Opuntia streptacantha</name>
    <name type="common">Prickly pear cactus</name>
    <name type="synonym">Opuntia cardona</name>
    <dbReference type="NCBI Taxonomy" id="393608"/>
    <lineage>
        <taxon>Eukaryota</taxon>
        <taxon>Viridiplantae</taxon>
        <taxon>Streptophyta</taxon>
        <taxon>Embryophyta</taxon>
        <taxon>Tracheophyta</taxon>
        <taxon>Spermatophyta</taxon>
        <taxon>Magnoliopsida</taxon>
        <taxon>eudicotyledons</taxon>
        <taxon>Gunneridae</taxon>
        <taxon>Pentapetalae</taxon>
        <taxon>Caryophyllales</taxon>
        <taxon>Cactineae</taxon>
        <taxon>Cactaceae</taxon>
        <taxon>Opuntioideae</taxon>
        <taxon>Opuntia</taxon>
    </lineage>
</organism>
<reference evidence="1" key="2">
    <citation type="submission" date="2020-07" db="EMBL/GenBank/DDBJ databases">
        <authorList>
            <person name="Vera ALvarez R."/>
            <person name="Arias-Moreno D.M."/>
            <person name="Jimenez-Jacinto V."/>
            <person name="Jimenez-Bremont J.F."/>
            <person name="Swaminathan K."/>
            <person name="Moose S.P."/>
            <person name="Guerrero-Gonzalez M.L."/>
            <person name="Marino-Ramirez L."/>
            <person name="Landsman D."/>
            <person name="Rodriguez-Kessler M."/>
            <person name="Delgado-Sanchez P."/>
        </authorList>
    </citation>
    <scope>NUCLEOTIDE SEQUENCE</scope>
    <source>
        <tissue evidence="1">Cladode</tissue>
    </source>
</reference>
<name>A0A7C9EB95_OPUST</name>
<evidence type="ECO:0000313" key="1">
    <source>
        <dbReference type="EMBL" id="MBA4662347.1"/>
    </source>
</evidence>
<proteinExistence type="predicted"/>